<gene>
    <name evidence="7" type="ORF">R1sor_021067</name>
</gene>
<dbReference type="Pfam" id="PF03178">
    <property type="entry name" value="CPSF_A"/>
    <property type="match status" value="1"/>
</dbReference>
<dbReference type="InterPro" id="IPR004871">
    <property type="entry name" value="RSE1/DDB1/CPSF1_C"/>
</dbReference>
<feature type="region of interest" description="Disordered" evidence="3">
    <location>
        <begin position="1043"/>
        <end position="1073"/>
    </location>
</feature>
<evidence type="ECO:0008006" key="9">
    <source>
        <dbReference type="Google" id="ProtNLM"/>
    </source>
</evidence>
<reference evidence="7 8" key="1">
    <citation type="submission" date="2024-09" db="EMBL/GenBank/DDBJ databases">
        <title>Chromosome-scale assembly of Riccia sorocarpa.</title>
        <authorList>
            <person name="Paukszto L."/>
        </authorList>
    </citation>
    <scope>NUCLEOTIDE SEQUENCE [LARGE SCALE GENOMIC DNA]</scope>
    <source>
        <strain evidence="7">LP-2024</strain>
        <tissue evidence="7">Aerial parts of the thallus</tissue>
    </source>
</reference>
<evidence type="ECO:0000313" key="7">
    <source>
        <dbReference type="EMBL" id="KAL3678111.1"/>
    </source>
</evidence>
<dbReference type="EMBL" id="JBJQOH010000007">
    <property type="protein sequence ID" value="KAL3678111.1"/>
    <property type="molecule type" value="Genomic_DNA"/>
</dbReference>
<feature type="domain" description="RSE1/DDB1/CPSF1 C-terminal" evidence="4">
    <location>
        <begin position="1101"/>
        <end position="1407"/>
    </location>
</feature>
<evidence type="ECO:0000259" key="6">
    <source>
        <dbReference type="Pfam" id="PF23726"/>
    </source>
</evidence>
<evidence type="ECO:0000256" key="2">
    <source>
        <dbReference type="ARBA" id="ARBA00023242"/>
    </source>
</evidence>
<dbReference type="Gene3D" id="2.130.10.10">
    <property type="entry name" value="YVTN repeat-like/Quinoprotein amine dehydrogenase"/>
    <property type="match status" value="2"/>
</dbReference>
<keyword evidence="2" id="KW-0539">Nucleus</keyword>
<comment type="subcellular location">
    <subcellularLocation>
        <location evidence="1">Nucleus</location>
    </subcellularLocation>
</comment>
<keyword evidence="8" id="KW-1185">Reference proteome</keyword>
<dbReference type="PANTHER" id="PTHR10644">
    <property type="entry name" value="DNA REPAIR/RNA PROCESSING CPSF FAMILY"/>
    <property type="match status" value="1"/>
</dbReference>
<organism evidence="7 8">
    <name type="scientific">Riccia sorocarpa</name>
    <dbReference type="NCBI Taxonomy" id="122646"/>
    <lineage>
        <taxon>Eukaryota</taxon>
        <taxon>Viridiplantae</taxon>
        <taxon>Streptophyta</taxon>
        <taxon>Embryophyta</taxon>
        <taxon>Marchantiophyta</taxon>
        <taxon>Marchantiopsida</taxon>
        <taxon>Marchantiidae</taxon>
        <taxon>Marchantiales</taxon>
        <taxon>Ricciaceae</taxon>
        <taxon>Riccia</taxon>
    </lineage>
</organism>
<comment type="caution">
    <text evidence="7">The sequence shown here is derived from an EMBL/GenBank/DDBJ whole genome shotgun (WGS) entry which is preliminary data.</text>
</comment>
<evidence type="ECO:0000256" key="1">
    <source>
        <dbReference type="ARBA" id="ARBA00004123"/>
    </source>
</evidence>
<dbReference type="Proteomes" id="UP001633002">
    <property type="component" value="Unassembled WGS sequence"/>
</dbReference>
<evidence type="ECO:0000313" key="8">
    <source>
        <dbReference type="Proteomes" id="UP001633002"/>
    </source>
</evidence>
<proteinExistence type="predicted"/>
<evidence type="ECO:0000259" key="5">
    <source>
        <dbReference type="Pfam" id="PF10433"/>
    </source>
</evidence>
<dbReference type="InterPro" id="IPR018846">
    <property type="entry name" value="Beta-prop_RSE1/DDB1/CPSF1_1st"/>
</dbReference>
<dbReference type="InterPro" id="IPR058543">
    <property type="entry name" value="Beta-prop_RSE1/DDB1/CPSF1_2nd"/>
</dbReference>
<evidence type="ECO:0000259" key="4">
    <source>
        <dbReference type="Pfam" id="PF03178"/>
    </source>
</evidence>
<dbReference type="InterPro" id="IPR015943">
    <property type="entry name" value="WD40/YVTN_repeat-like_dom_sf"/>
</dbReference>
<dbReference type="Pfam" id="PF23726">
    <property type="entry name" value="Beta-prop_RSE1_2nd"/>
    <property type="match status" value="1"/>
</dbReference>
<feature type="domain" description="RSE1/DDB1/CPSF1 first beta-propeller" evidence="5">
    <location>
        <begin position="113"/>
        <end position="454"/>
    </location>
</feature>
<feature type="region of interest" description="Disordered" evidence="3">
    <location>
        <begin position="810"/>
        <end position="830"/>
    </location>
</feature>
<name>A0ABD3GHG3_9MARC</name>
<protein>
    <recommendedName>
        <fullName evidence="9">Cleavage and polyadenylation specificity factor subunit 1</fullName>
    </recommendedName>
</protein>
<dbReference type="InterPro" id="IPR050358">
    <property type="entry name" value="RSE1/DDB1/CFT1"/>
</dbReference>
<feature type="domain" description="RSE1/DDB1/CPSF1 second beta-propeller" evidence="6">
    <location>
        <begin position="574"/>
        <end position="996"/>
    </location>
</feature>
<feature type="region of interest" description="Disordered" evidence="3">
    <location>
        <begin position="457"/>
        <end position="485"/>
    </location>
</feature>
<evidence type="ECO:0000256" key="3">
    <source>
        <dbReference type="SAM" id="MobiDB-lite"/>
    </source>
</evidence>
<dbReference type="Pfam" id="PF10433">
    <property type="entry name" value="Beta-prop_RSE1_1st"/>
    <property type="match status" value="1"/>
</dbReference>
<accession>A0ABD3GHG3</accession>
<dbReference type="GO" id="GO:0005634">
    <property type="term" value="C:nucleus"/>
    <property type="evidence" value="ECO:0007669"/>
    <property type="project" value="UniProtKB-SubCell"/>
</dbReference>
<sequence>MSYAAFKMVHAPTGVENCASAFLTHCPVATDGEELSLDVRSKYDKLRGLEEGPPVVSSLPNLVISKANVLEVYYIRCQEDHERSNGDAAVPISATGQPGRRGGTMDGISAAWLELVCHYRLHGNVESMAVLSHRQDEGRRRRDAIILAFRDAKISVLEFDDSTHNLRTSSLHYFEGPEWDYLKRGRERFARGPSVRADPIGRCAGMLVYNCQMVVMKAAQVGYCLGDEDDGVAPPGASVCAHIASSYVVGLRDLDMKHVKDFAFLHGYNEPVILALHEREPTWAGRVAVKRHTCAITALSINTTMMQHTLIWSAVGLPYDAYKLIAVPSPIEGVLVLCGNTLHYYNQSSACGLALNEFASEPEGGSPELPRSKLSVELDAAQVTWISHDVALFSTKNGNLLLLYLVYDGRTVQRLELSKSRASVLASCMCMVGRTFFFLGSRLGDSLLVQYSPSVAGPNGVGKSSKEEGDIENEGPAAKRQRQSLSDSQDAAEELLLYSPEKLDTPTRKTFSFAVRDSLVNVGPLRDFAQGLRMNADMSAKGIAKQSNFELVTCSGHGKNGSVSVLHQSIRPDLITDVQLPGCSGVWTVYYLKEGVTVPPHDEEYHAYLIISLDVRTMILETGETLGEVTETVEYYTQGPTVVAGNLFGRRRVIQVYADGVRLLDGAAKTQEIPVLTQVSEQGTEEVKVVSGSIADPYILLKMSNGSAQLVTGDPDACSLDISRPSVLQSSAGAITACTLFTDKAPGCWMRRTSDPTWSSKNVDQGAIYCILCRENGNLEIHDLPGFTCVFRVKKFNFGRTILSNYILPNNNQEANGTTEPESTAEGESQLQEESKYFVTDICMETWGKKFGRPFLFAMLSDGTMLCYHAYSYEDIEGNDLDSVTVNNEECIPSSKNLRFVRTPVDWVSADEQEEDGTAKQHIIPKFVRFSNVGNVQGLFVTGARPTWLMVCRERIRVHPQYCDGAILAFTPLHNVNCSHGLIYATSEGVLKICQLPSLLSFDNDWPLQKIPLKSTPHQITYHSDVGVYALIISSTIMLPASDMHGSHDHHRGGHHGSGGGDHHHYDNGGSDDSQSLLTAEEFEVRMIGPAKVGGLWETKGSLPMHQLEHALTVRIVTIKTTGTDQMQTLLAIGTGYAQGEDVPAKGRIILVSVGGDSSEANVSVKEVYSKEMKGCISAIASLQGNLLLAIGAKIILHTWNGSELNGAAFFDAPLFVVSLNIVKNFVLFGDIHKSIYFLNWKEEGAQLQLLAKDFSSLDCFTTEFLIDGSTLSLLVSDNRKNIQIFSYAPKSVESWRGQKLLPRAEFHLGAHVTKFLRLQMLPTATSNRSNRFAVLFGTLDGGIDLLAPLDELTFRRVQALQKKLVDVVPHVAGLNPRAFRQFHCEGTAHRPGPDNIVDSELLTHYSMLGLDQQVEVARSIVSDSYSPQGLELGRAWIITCNSTWQ</sequence>